<evidence type="ECO:0000259" key="10">
    <source>
        <dbReference type="Pfam" id="PF00924"/>
    </source>
</evidence>
<evidence type="ECO:0000313" key="13">
    <source>
        <dbReference type="Proteomes" id="UP000319852"/>
    </source>
</evidence>
<keyword evidence="4 8" id="KW-0812">Transmembrane</keyword>
<evidence type="ECO:0000256" key="9">
    <source>
        <dbReference type="SAM" id="SignalP"/>
    </source>
</evidence>
<reference evidence="12 13" key="1">
    <citation type="submission" date="2019-02" db="EMBL/GenBank/DDBJ databases">
        <title>Deep-cultivation of Planctomycetes and their phenomic and genomic characterization uncovers novel biology.</title>
        <authorList>
            <person name="Wiegand S."/>
            <person name="Jogler M."/>
            <person name="Boedeker C."/>
            <person name="Pinto D."/>
            <person name="Vollmers J."/>
            <person name="Rivas-Marin E."/>
            <person name="Kohn T."/>
            <person name="Peeters S.H."/>
            <person name="Heuer A."/>
            <person name="Rast P."/>
            <person name="Oberbeckmann S."/>
            <person name="Bunk B."/>
            <person name="Jeske O."/>
            <person name="Meyerdierks A."/>
            <person name="Storesund J.E."/>
            <person name="Kallscheuer N."/>
            <person name="Luecker S."/>
            <person name="Lage O.M."/>
            <person name="Pohl T."/>
            <person name="Merkel B.J."/>
            <person name="Hornburger P."/>
            <person name="Mueller R.-W."/>
            <person name="Bruemmer F."/>
            <person name="Labrenz M."/>
            <person name="Spormann A.M."/>
            <person name="Op den Camp H."/>
            <person name="Overmann J."/>
            <person name="Amann R."/>
            <person name="Jetten M.S.M."/>
            <person name="Mascher T."/>
            <person name="Medema M.H."/>
            <person name="Devos D.P."/>
            <person name="Kaster A.-K."/>
            <person name="Ovreas L."/>
            <person name="Rohde M."/>
            <person name="Galperin M.Y."/>
            <person name="Jogler C."/>
        </authorList>
    </citation>
    <scope>NUCLEOTIDE SEQUENCE [LARGE SCALE GENOMIC DNA]</scope>
    <source>
        <strain evidence="12 13">HG15A2</strain>
    </source>
</reference>
<dbReference type="InterPro" id="IPR011066">
    <property type="entry name" value="MscS_channel_C_sf"/>
</dbReference>
<dbReference type="Pfam" id="PF21082">
    <property type="entry name" value="MS_channel_3rd"/>
    <property type="match status" value="1"/>
</dbReference>
<evidence type="ECO:0000256" key="4">
    <source>
        <dbReference type="ARBA" id="ARBA00022692"/>
    </source>
</evidence>
<evidence type="ECO:0000256" key="7">
    <source>
        <dbReference type="SAM" id="MobiDB-lite"/>
    </source>
</evidence>
<keyword evidence="5 8" id="KW-1133">Transmembrane helix</keyword>
<feature type="region of interest" description="Disordered" evidence="7">
    <location>
        <begin position="17"/>
        <end position="90"/>
    </location>
</feature>
<evidence type="ECO:0000259" key="11">
    <source>
        <dbReference type="Pfam" id="PF21082"/>
    </source>
</evidence>
<evidence type="ECO:0000256" key="6">
    <source>
        <dbReference type="ARBA" id="ARBA00023136"/>
    </source>
</evidence>
<name>A0A517N311_9BACT</name>
<organism evidence="12 13">
    <name type="scientific">Adhaeretor mobilis</name>
    <dbReference type="NCBI Taxonomy" id="1930276"/>
    <lineage>
        <taxon>Bacteria</taxon>
        <taxon>Pseudomonadati</taxon>
        <taxon>Planctomycetota</taxon>
        <taxon>Planctomycetia</taxon>
        <taxon>Pirellulales</taxon>
        <taxon>Lacipirellulaceae</taxon>
        <taxon>Adhaeretor</taxon>
    </lineage>
</organism>
<dbReference type="InterPro" id="IPR023408">
    <property type="entry name" value="MscS_beta-dom_sf"/>
</dbReference>
<comment type="similarity">
    <text evidence="2">Belongs to the MscS (TC 1.A.23) family.</text>
</comment>
<accession>A0A517N311</accession>
<keyword evidence="3" id="KW-1003">Cell membrane</keyword>
<evidence type="ECO:0000313" key="12">
    <source>
        <dbReference type="EMBL" id="QDT01531.1"/>
    </source>
</evidence>
<dbReference type="Gene3D" id="3.30.70.100">
    <property type="match status" value="1"/>
</dbReference>
<dbReference type="InterPro" id="IPR006685">
    <property type="entry name" value="MscS_channel_2nd"/>
</dbReference>
<feature type="signal peptide" evidence="9">
    <location>
        <begin position="1"/>
        <end position="16"/>
    </location>
</feature>
<dbReference type="InterPro" id="IPR008910">
    <property type="entry name" value="MSC_TM_helix"/>
</dbReference>
<feature type="transmembrane region" description="Helical" evidence="8">
    <location>
        <begin position="154"/>
        <end position="175"/>
    </location>
</feature>
<dbReference type="InterPro" id="IPR011014">
    <property type="entry name" value="MscS_channel_TM-2"/>
</dbReference>
<evidence type="ECO:0000256" key="5">
    <source>
        <dbReference type="ARBA" id="ARBA00022989"/>
    </source>
</evidence>
<dbReference type="Proteomes" id="UP000319852">
    <property type="component" value="Chromosome"/>
</dbReference>
<dbReference type="InterPro" id="IPR045275">
    <property type="entry name" value="MscS_archaea/bacteria_type"/>
</dbReference>
<dbReference type="AlphaFoldDB" id="A0A517N311"/>
<dbReference type="EMBL" id="CP036263">
    <property type="protein sequence ID" value="QDT01531.1"/>
    <property type="molecule type" value="Genomic_DNA"/>
</dbReference>
<feature type="chain" id="PRO_5021717828" evidence="9">
    <location>
        <begin position="17"/>
        <end position="383"/>
    </location>
</feature>
<evidence type="ECO:0000256" key="1">
    <source>
        <dbReference type="ARBA" id="ARBA00004651"/>
    </source>
</evidence>
<dbReference type="PANTHER" id="PTHR30221:SF1">
    <property type="entry name" value="SMALL-CONDUCTANCE MECHANOSENSITIVE CHANNEL"/>
    <property type="match status" value="1"/>
</dbReference>
<dbReference type="SUPFAM" id="SSF50182">
    <property type="entry name" value="Sm-like ribonucleoproteins"/>
    <property type="match status" value="1"/>
</dbReference>
<dbReference type="RefSeq" id="WP_218932196.1">
    <property type="nucleotide sequence ID" value="NZ_CP036263.1"/>
</dbReference>
<dbReference type="Gene3D" id="1.10.287.1260">
    <property type="match status" value="1"/>
</dbReference>
<keyword evidence="13" id="KW-1185">Reference proteome</keyword>
<sequence length="383" mass="42305" precursor="true">MHAFILCWLLIAQVSAEPPAPPASQQATEQQDTEATDDSSNAGEDGASDDTDANAEPNSAEPDSTESENSGPENAEPSPEEEIKMADPPEDLEEAVSTVWKSVYGMWESFLGRLPIFILAFIVVVLTWFAAAIGQRLCRRVLRGVHIRGSLKDLIRQFVYIGIWLSGMMIAAIIIFPSLKITTMLSVLGLSSIAVGFAFKDIVENFFAGILILWGFPYETGDFIECNGIKGKVEETTIRMTTIRQVDGQLIVVPNAQLFKNPVYVMTSQRFRRTTIIVGVAYDEDVDKCRDIITQAVESCETVTDEKPIQVFAQEFGASSINYEVTWWAGSTPVAERKSRDEVVAAVKRALDDAGVEIPFPYRTLTFKEPLPILQNQPSKPEA</sequence>
<feature type="domain" description="Mechanosensitive ion channel MscS" evidence="10">
    <location>
        <begin position="201"/>
        <end position="263"/>
    </location>
</feature>
<dbReference type="InterPro" id="IPR010920">
    <property type="entry name" value="LSM_dom_sf"/>
</dbReference>
<dbReference type="KEGG" id="amob:HG15A2_48730"/>
<dbReference type="Pfam" id="PF00924">
    <property type="entry name" value="MS_channel_2nd"/>
    <property type="match status" value="1"/>
</dbReference>
<keyword evidence="6 8" id="KW-0472">Membrane</keyword>
<evidence type="ECO:0000256" key="3">
    <source>
        <dbReference type="ARBA" id="ARBA00022475"/>
    </source>
</evidence>
<dbReference type="SUPFAM" id="SSF82689">
    <property type="entry name" value="Mechanosensitive channel protein MscS (YggB), C-terminal domain"/>
    <property type="match status" value="1"/>
</dbReference>
<dbReference type="SUPFAM" id="SSF82861">
    <property type="entry name" value="Mechanosensitive channel protein MscS (YggB), transmembrane region"/>
    <property type="match status" value="1"/>
</dbReference>
<dbReference type="InterPro" id="IPR049278">
    <property type="entry name" value="MS_channel_C"/>
</dbReference>
<dbReference type="GO" id="GO:0008381">
    <property type="term" value="F:mechanosensitive monoatomic ion channel activity"/>
    <property type="evidence" value="ECO:0007669"/>
    <property type="project" value="InterPro"/>
</dbReference>
<dbReference type="Gene3D" id="2.30.30.60">
    <property type="match status" value="1"/>
</dbReference>
<feature type="transmembrane region" description="Helical" evidence="8">
    <location>
        <begin position="110"/>
        <end position="133"/>
    </location>
</feature>
<dbReference type="Pfam" id="PF05552">
    <property type="entry name" value="MS_channel_1st_1"/>
    <property type="match status" value="1"/>
</dbReference>
<gene>
    <name evidence="12" type="primary">mscS_3</name>
    <name evidence="12" type="ORF">HG15A2_48730</name>
</gene>
<keyword evidence="9" id="KW-0732">Signal</keyword>
<protein>
    <submittedName>
        <fullName evidence="12">Small-conductance mechanosensitive channel</fullName>
    </submittedName>
</protein>
<dbReference type="GO" id="GO:0005886">
    <property type="term" value="C:plasma membrane"/>
    <property type="evidence" value="ECO:0007669"/>
    <property type="project" value="UniProtKB-SubCell"/>
</dbReference>
<dbReference type="PANTHER" id="PTHR30221">
    <property type="entry name" value="SMALL-CONDUCTANCE MECHANOSENSITIVE CHANNEL"/>
    <property type="match status" value="1"/>
</dbReference>
<feature type="domain" description="Mechanosensitive ion channel MscS C-terminal" evidence="11">
    <location>
        <begin position="275"/>
        <end position="358"/>
    </location>
</feature>
<evidence type="ECO:0000256" key="2">
    <source>
        <dbReference type="ARBA" id="ARBA00008017"/>
    </source>
</evidence>
<evidence type="ECO:0000256" key="8">
    <source>
        <dbReference type="SAM" id="Phobius"/>
    </source>
</evidence>
<comment type="subcellular location">
    <subcellularLocation>
        <location evidence="1">Cell membrane</location>
        <topology evidence="1">Multi-pass membrane protein</topology>
    </subcellularLocation>
</comment>
<feature type="compositionally biased region" description="Low complexity" evidence="7">
    <location>
        <begin position="17"/>
        <end position="30"/>
    </location>
</feature>
<proteinExistence type="inferred from homology"/>